<dbReference type="RefSeq" id="WP_187077626.1">
    <property type="nucleotide sequence ID" value="NZ_JACORT010000008.1"/>
</dbReference>
<dbReference type="PANTHER" id="PTHR43284">
    <property type="entry name" value="ASPARAGINE SYNTHETASE (GLUTAMINE-HYDROLYZING)"/>
    <property type="match status" value="1"/>
</dbReference>
<reference evidence="12" key="1">
    <citation type="submission" date="2020-08" db="EMBL/GenBank/DDBJ databases">
        <title>Ramlibacter sp. USB13 16S ribosomal RNA gene genome sequencing and assembly.</title>
        <authorList>
            <person name="Kang M."/>
        </authorList>
    </citation>
    <scope>NUCLEOTIDE SEQUENCE</scope>
    <source>
        <strain evidence="12">USB13</strain>
    </source>
</reference>
<dbReference type="GO" id="GO:0004066">
    <property type="term" value="F:asparagine synthase (glutamine-hydrolyzing) activity"/>
    <property type="evidence" value="ECO:0007669"/>
    <property type="project" value="UniProtKB-EC"/>
</dbReference>
<evidence type="ECO:0000256" key="10">
    <source>
        <dbReference type="PIRSR" id="PIRSR001589-3"/>
    </source>
</evidence>
<keyword evidence="8" id="KW-0028">Amino-acid biosynthesis</keyword>
<evidence type="ECO:0000256" key="9">
    <source>
        <dbReference type="PIRSR" id="PIRSR001589-2"/>
    </source>
</evidence>
<dbReference type="Proteomes" id="UP000608513">
    <property type="component" value="Unassembled WGS sequence"/>
</dbReference>
<dbReference type="GO" id="GO:0006529">
    <property type="term" value="P:asparagine biosynthetic process"/>
    <property type="evidence" value="ECO:0007669"/>
    <property type="project" value="UniProtKB-KW"/>
</dbReference>
<feature type="binding site" evidence="9">
    <location>
        <position position="105"/>
    </location>
    <ligand>
        <name>L-glutamine</name>
        <dbReference type="ChEBI" id="CHEBI:58359"/>
    </ligand>
</feature>
<dbReference type="AlphaFoldDB" id="A0A923MW79"/>
<evidence type="ECO:0000256" key="5">
    <source>
        <dbReference type="ARBA" id="ARBA00022840"/>
    </source>
</evidence>
<dbReference type="InterPro" id="IPR051786">
    <property type="entry name" value="ASN_synthetase/amidase"/>
</dbReference>
<proteinExistence type="inferred from homology"/>
<dbReference type="InterPro" id="IPR029055">
    <property type="entry name" value="Ntn_hydrolases_N"/>
</dbReference>
<feature type="site" description="Important for beta-aspartyl-AMP intermediate formation" evidence="10">
    <location>
        <position position="381"/>
    </location>
</feature>
<comment type="pathway">
    <text evidence="1">Amino-acid biosynthesis; L-asparagine biosynthesis; L-asparagine from L-aspartate (L-Gln route): step 1/1.</text>
</comment>
<evidence type="ECO:0000313" key="12">
    <source>
        <dbReference type="EMBL" id="MBC5784882.1"/>
    </source>
</evidence>
<dbReference type="PIRSF" id="PIRSF001589">
    <property type="entry name" value="Asn_synthetase_glu-h"/>
    <property type="match status" value="1"/>
</dbReference>
<evidence type="ECO:0000256" key="7">
    <source>
        <dbReference type="ARBA" id="ARBA00048741"/>
    </source>
</evidence>
<evidence type="ECO:0000256" key="4">
    <source>
        <dbReference type="ARBA" id="ARBA00022741"/>
    </source>
</evidence>
<accession>A0A923MW79</accession>
<feature type="binding site" evidence="9">
    <location>
        <position position="306"/>
    </location>
    <ligand>
        <name>ATP</name>
        <dbReference type="ChEBI" id="CHEBI:30616"/>
    </ligand>
</feature>
<dbReference type="EC" id="6.3.5.4" evidence="3"/>
<keyword evidence="12" id="KW-0436">Ligase</keyword>
<dbReference type="SUPFAM" id="SSF56235">
    <property type="entry name" value="N-terminal nucleophile aminohydrolases (Ntn hydrolases)"/>
    <property type="match status" value="1"/>
</dbReference>
<dbReference type="CDD" id="cd01991">
    <property type="entry name" value="Asn_synthase_B_C"/>
    <property type="match status" value="1"/>
</dbReference>
<dbReference type="InterPro" id="IPR014729">
    <property type="entry name" value="Rossmann-like_a/b/a_fold"/>
</dbReference>
<comment type="similarity">
    <text evidence="2">Belongs to the asparagine synthetase family.</text>
</comment>
<dbReference type="InterPro" id="IPR006426">
    <property type="entry name" value="Asn_synth_AEB"/>
</dbReference>
<comment type="caution">
    <text evidence="12">The sequence shown here is derived from an EMBL/GenBank/DDBJ whole genome shotgun (WGS) entry which is preliminary data.</text>
</comment>
<dbReference type="NCBIfam" id="TIGR01536">
    <property type="entry name" value="asn_synth_AEB"/>
    <property type="match status" value="1"/>
</dbReference>
<dbReference type="InterPro" id="IPR017932">
    <property type="entry name" value="GATase_2_dom"/>
</dbReference>
<evidence type="ECO:0000313" key="13">
    <source>
        <dbReference type="Proteomes" id="UP000608513"/>
    </source>
</evidence>
<dbReference type="SUPFAM" id="SSF52402">
    <property type="entry name" value="Adenine nucleotide alpha hydrolases-like"/>
    <property type="match status" value="1"/>
</dbReference>
<dbReference type="Pfam" id="PF13522">
    <property type="entry name" value="GATase_6"/>
    <property type="match status" value="1"/>
</dbReference>
<sequence length="632" mass="70127">MCGIAGFVQRGWRPDEAPLVLGSMLDAIRHRGPDDQGTWLDPEHGVSLGHRRLSILELSPAGHQPMAGSAGRHVIVFNGEIYNHLELRAVLERSGVRPSWRGHSDTETLVECMQAWGIDRTLQACVGMFALAVWDREEATLTLARDRLGEKPLYYGWQGGAFLFASELKALRPHPAFEGRPDWEQASAFLRLAYLPTPFTVYQGLRKLPAGTCVTLRAPDFAARGMPDPVAYWCLAEAAARAEALPFTGSYHEAVDELERLLRDAVRLQSVADVQVGAFLSGGIDSSAVVALMQQAAGARVTTFSIGMPESGMDESAHAAAVARHLGTEHVAHEIRPAEALELIPRLPAIWDEPFADSSQIPTLLVSGLARRRVTVALSGDGGDELFLGYPQYLVFERLWKMRRLGHLPWNTGLRVASALGGRWLQKPVRGARTVVDAWRQPDTLRLNAYWMDRFRQDALPLRGGAHGASAQGPLRRSPAEATALADAGTYLPDDILVKVDRASMAYSLETRAPLLDHRIVEFALSLPLDYKLRGRTGKSVLRDVLYRHVPRALVDRPKMGFSIPVRRWLRHELRPWAQDLLDGIPADSPVLSKTEVQRIWNEHASGARDRAEQLWPVLTLAAWCRHHRVPL</sequence>
<keyword evidence="13" id="KW-1185">Reference proteome</keyword>
<dbReference type="GO" id="GO:0005829">
    <property type="term" value="C:cytosol"/>
    <property type="evidence" value="ECO:0007669"/>
    <property type="project" value="TreeGrafter"/>
</dbReference>
<evidence type="ECO:0000256" key="2">
    <source>
        <dbReference type="ARBA" id="ARBA00005752"/>
    </source>
</evidence>
<dbReference type="Gene3D" id="3.60.20.10">
    <property type="entry name" value="Glutamine Phosphoribosylpyrophosphate, subunit 1, domain 1"/>
    <property type="match status" value="1"/>
</dbReference>
<dbReference type="InterPro" id="IPR001962">
    <property type="entry name" value="Asn_synthase"/>
</dbReference>
<evidence type="ECO:0000256" key="3">
    <source>
        <dbReference type="ARBA" id="ARBA00012737"/>
    </source>
</evidence>
<keyword evidence="6 8" id="KW-0315">Glutamine amidotransferase</keyword>
<feature type="domain" description="Glutamine amidotransferase type-2" evidence="11">
    <location>
        <begin position="2"/>
        <end position="219"/>
    </location>
</feature>
<name>A0A923MW79_9BURK</name>
<comment type="catalytic activity">
    <reaction evidence="7">
        <text>L-aspartate + L-glutamine + ATP + H2O = L-asparagine + L-glutamate + AMP + diphosphate + H(+)</text>
        <dbReference type="Rhea" id="RHEA:12228"/>
        <dbReference type="ChEBI" id="CHEBI:15377"/>
        <dbReference type="ChEBI" id="CHEBI:15378"/>
        <dbReference type="ChEBI" id="CHEBI:29985"/>
        <dbReference type="ChEBI" id="CHEBI:29991"/>
        <dbReference type="ChEBI" id="CHEBI:30616"/>
        <dbReference type="ChEBI" id="CHEBI:33019"/>
        <dbReference type="ChEBI" id="CHEBI:58048"/>
        <dbReference type="ChEBI" id="CHEBI:58359"/>
        <dbReference type="ChEBI" id="CHEBI:456215"/>
        <dbReference type="EC" id="6.3.5.4"/>
    </reaction>
</comment>
<feature type="binding site" evidence="9">
    <location>
        <begin position="379"/>
        <end position="380"/>
    </location>
    <ligand>
        <name>ATP</name>
        <dbReference type="ChEBI" id="CHEBI:30616"/>
    </ligand>
</feature>
<keyword evidence="8" id="KW-0061">Asparagine biosynthesis</keyword>
<dbReference type="PROSITE" id="PS51278">
    <property type="entry name" value="GATASE_TYPE_2"/>
    <property type="match status" value="1"/>
</dbReference>
<keyword evidence="4 9" id="KW-0547">Nucleotide-binding</keyword>
<gene>
    <name evidence="12" type="primary">asnB</name>
    <name evidence="12" type="ORF">H8N03_18190</name>
</gene>
<keyword evidence="5 9" id="KW-0067">ATP-binding</keyword>
<dbReference type="Pfam" id="PF00733">
    <property type="entry name" value="Asn_synthase"/>
    <property type="match status" value="1"/>
</dbReference>
<dbReference type="CDD" id="cd00712">
    <property type="entry name" value="AsnB"/>
    <property type="match status" value="1"/>
</dbReference>
<evidence type="ECO:0000256" key="6">
    <source>
        <dbReference type="ARBA" id="ARBA00022962"/>
    </source>
</evidence>
<dbReference type="InterPro" id="IPR033738">
    <property type="entry name" value="AsnB_N"/>
</dbReference>
<organism evidence="12 13">
    <name type="scientific">Ramlibacter cellulosilyticus</name>
    <dbReference type="NCBI Taxonomy" id="2764187"/>
    <lineage>
        <taxon>Bacteria</taxon>
        <taxon>Pseudomonadati</taxon>
        <taxon>Pseudomonadota</taxon>
        <taxon>Betaproteobacteria</taxon>
        <taxon>Burkholderiales</taxon>
        <taxon>Comamonadaceae</taxon>
        <taxon>Ramlibacter</taxon>
    </lineage>
</organism>
<protein>
    <recommendedName>
        <fullName evidence="3">asparagine synthase (glutamine-hydrolyzing)</fullName>
        <ecNumber evidence="3">6.3.5.4</ecNumber>
    </recommendedName>
</protein>
<feature type="active site" description="For GATase activity" evidence="8">
    <location>
        <position position="2"/>
    </location>
</feature>
<dbReference type="PANTHER" id="PTHR43284:SF1">
    <property type="entry name" value="ASPARAGINE SYNTHETASE"/>
    <property type="match status" value="1"/>
</dbReference>
<dbReference type="EMBL" id="JACORT010000008">
    <property type="protein sequence ID" value="MBC5784882.1"/>
    <property type="molecule type" value="Genomic_DNA"/>
</dbReference>
<evidence type="ECO:0000259" key="11">
    <source>
        <dbReference type="PROSITE" id="PS51278"/>
    </source>
</evidence>
<dbReference type="Gene3D" id="3.40.50.620">
    <property type="entry name" value="HUPs"/>
    <property type="match status" value="1"/>
</dbReference>
<dbReference type="GO" id="GO:0005524">
    <property type="term" value="F:ATP binding"/>
    <property type="evidence" value="ECO:0007669"/>
    <property type="project" value="UniProtKB-KW"/>
</dbReference>
<evidence type="ECO:0000256" key="8">
    <source>
        <dbReference type="PIRSR" id="PIRSR001589-1"/>
    </source>
</evidence>
<evidence type="ECO:0000256" key="1">
    <source>
        <dbReference type="ARBA" id="ARBA00005187"/>
    </source>
</evidence>